<proteinExistence type="predicted"/>
<feature type="region of interest" description="Disordered" evidence="1">
    <location>
        <begin position="1"/>
        <end position="43"/>
    </location>
</feature>
<evidence type="ECO:0000313" key="2">
    <source>
        <dbReference type="EMBL" id="GBP32351.1"/>
    </source>
</evidence>
<sequence length="89" mass="9596">MRTLPGDTRDTSHTAQREAFLSLPPLGPRGPIRARRGHPASRECPPILYDAGPLPCSDSCCCRNGTKWRPANECLTMHAAGARAGAQRS</sequence>
<protein>
    <submittedName>
        <fullName evidence="2">Uncharacterized protein</fullName>
    </submittedName>
</protein>
<organism evidence="2 3">
    <name type="scientific">Eumeta variegata</name>
    <name type="common">Bagworm moth</name>
    <name type="synonym">Eumeta japonica</name>
    <dbReference type="NCBI Taxonomy" id="151549"/>
    <lineage>
        <taxon>Eukaryota</taxon>
        <taxon>Metazoa</taxon>
        <taxon>Ecdysozoa</taxon>
        <taxon>Arthropoda</taxon>
        <taxon>Hexapoda</taxon>
        <taxon>Insecta</taxon>
        <taxon>Pterygota</taxon>
        <taxon>Neoptera</taxon>
        <taxon>Endopterygota</taxon>
        <taxon>Lepidoptera</taxon>
        <taxon>Glossata</taxon>
        <taxon>Ditrysia</taxon>
        <taxon>Tineoidea</taxon>
        <taxon>Psychidae</taxon>
        <taxon>Oiketicinae</taxon>
        <taxon>Eumeta</taxon>
    </lineage>
</organism>
<evidence type="ECO:0000313" key="3">
    <source>
        <dbReference type="Proteomes" id="UP000299102"/>
    </source>
</evidence>
<evidence type="ECO:0000256" key="1">
    <source>
        <dbReference type="SAM" id="MobiDB-lite"/>
    </source>
</evidence>
<dbReference type="EMBL" id="BGZK01000258">
    <property type="protein sequence ID" value="GBP32351.1"/>
    <property type="molecule type" value="Genomic_DNA"/>
</dbReference>
<dbReference type="Proteomes" id="UP000299102">
    <property type="component" value="Unassembled WGS sequence"/>
</dbReference>
<name>A0A4C1V0T0_EUMVA</name>
<dbReference type="AlphaFoldDB" id="A0A4C1V0T0"/>
<keyword evidence="3" id="KW-1185">Reference proteome</keyword>
<comment type="caution">
    <text evidence="2">The sequence shown here is derived from an EMBL/GenBank/DDBJ whole genome shotgun (WGS) entry which is preliminary data.</text>
</comment>
<feature type="compositionally biased region" description="Basic and acidic residues" evidence="1">
    <location>
        <begin position="7"/>
        <end position="16"/>
    </location>
</feature>
<reference evidence="2 3" key="1">
    <citation type="journal article" date="2019" name="Commun. Biol.">
        <title>The bagworm genome reveals a unique fibroin gene that provides high tensile strength.</title>
        <authorList>
            <person name="Kono N."/>
            <person name="Nakamura H."/>
            <person name="Ohtoshi R."/>
            <person name="Tomita M."/>
            <person name="Numata K."/>
            <person name="Arakawa K."/>
        </authorList>
    </citation>
    <scope>NUCLEOTIDE SEQUENCE [LARGE SCALE GENOMIC DNA]</scope>
</reference>
<accession>A0A4C1V0T0</accession>
<gene>
    <name evidence="2" type="ORF">EVAR_25606_1</name>
</gene>